<dbReference type="RefSeq" id="WP_091958014.1">
    <property type="nucleotide sequence ID" value="NZ_FOLH01000001.1"/>
</dbReference>
<evidence type="ECO:0000313" key="2">
    <source>
        <dbReference type="EMBL" id="SFB80893.1"/>
    </source>
</evidence>
<proteinExistence type="predicted"/>
<evidence type="ECO:0000256" key="1">
    <source>
        <dbReference type="SAM" id="Coils"/>
    </source>
</evidence>
<feature type="coiled-coil region" evidence="1">
    <location>
        <begin position="727"/>
        <end position="837"/>
    </location>
</feature>
<keyword evidence="3" id="KW-1185">Reference proteome</keyword>
<reference evidence="2 3" key="1">
    <citation type="submission" date="2016-10" db="EMBL/GenBank/DDBJ databases">
        <authorList>
            <person name="de Groot N.N."/>
        </authorList>
    </citation>
    <scope>NUCLEOTIDE SEQUENCE [LARGE SCALE GENOMIC DNA]</scope>
    <source>
        <strain evidence="2 3">DSM 18438</strain>
    </source>
</reference>
<feature type="coiled-coil region" evidence="1">
    <location>
        <begin position="521"/>
        <end position="658"/>
    </location>
</feature>
<gene>
    <name evidence="2" type="ORF">SAMN05660443_0260</name>
</gene>
<dbReference type="AlphaFoldDB" id="A0A1I1E7F6"/>
<organism evidence="2 3">
    <name type="scientific">Marinospirillum celere</name>
    <dbReference type="NCBI Taxonomy" id="1122252"/>
    <lineage>
        <taxon>Bacteria</taxon>
        <taxon>Pseudomonadati</taxon>
        <taxon>Pseudomonadota</taxon>
        <taxon>Gammaproteobacteria</taxon>
        <taxon>Oceanospirillales</taxon>
        <taxon>Oceanospirillaceae</taxon>
        <taxon>Marinospirillum</taxon>
    </lineage>
</organism>
<dbReference type="Proteomes" id="UP000199058">
    <property type="component" value="Unassembled WGS sequence"/>
</dbReference>
<evidence type="ECO:0000313" key="3">
    <source>
        <dbReference type="Proteomes" id="UP000199058"/>
    </source>
</evidence>
<accession>A0A1I1E7F6</accession>
<protein>
    <recommendedName>
        <fullName evidence="4">Prophage tail length tape measure protein</fullName>
    </recommendedName>
</protein>
<feature type="coiled-coil region" evidence="1">
    <location>
        <begin position="121"/>
        <end position="151"/>
    </location>
</feature>
<sequence>MSDQRAVDLVLRARNEVSEGAEEAASSLDQLAQEAQQLDSEFRQLEEAGAAGEQFDQLRDSVSRLNEELSSAQGIQQSIDNFRRLKTETVDAEQAWQSATANVRELAQEIAATEEPSRSLVRSFERAKKSAANSKDAYEQKQQALHSLRTELTGSGVDTRNLQDAQQQLASRTEEMAGELNAAKTEIGEIGQEATQAGAGFSDMQKAIGLAAGALAALGAKQQMGSIIDEQELLQRNLLRTQALIEASGRAGEVSAKQMHEQARQLALATLESTEGVMEAQQILLGYQNIGTETFDRITERAADYAAVMQTNLVGATRQLARAFDDPAGSIDALSRVFTAEQREMIRAMQETNGVAAAQEEMLRLLEDRVGGVSRAQAERLAGAQDTLAQAIQEARIATADYLQVGERLEGFYSRVAEEVFVFNDALRAGEYDTAIAAIQGIATALGVMTAAYLAATRGAAALTAAKGALAASTAAATRTMVAFNSVVRANPVGLIATAIAAASAGFAVFKGSANDAGESLNDLAEAAELLNKSVSELSDAEVDAALLNMSAAAKETFNSIIDLELEIDRLEAKRTAAAEAGEELSIREQRRLANARVELERENDLRDQQLARIRQLEGEQQKITEGIRGQAEAARDLADATDEAAESQRRAKEEAEVWLSELGTSFDELETGITASEQKTLDYFQKVVQSGQLTAQQMESLGDRVARSLRSEASIAALRELGEVGAEAVERAAQAADESARKASEQVSGLSGQVRQFLSEAQQANIDLSEAIQTAKTREELEAVEQAVTNLMREQNRAFATGQRTGMEEVRTLDLRRQARERMAEIENQSAQSVDRETRSLQEQRREVQGLATDINQLPERIETNIALNIETTPQQLQQQIAQLANQLNAEVPVKLVVDQSELNQLTQTIQQAARRIGASVASEIIKELRKRG</sequence>
<evidence type="ECO:0008006" key="4">
    <source>
        <dbReference type="Google" id="ProtNLM"/>
    </source>
</evidence>
<keyword evidence="1" id="KW-0175">Coiled coil</keyword>
<name>A0A1I1E7F6_9GAMM</name>
<feature type="coiled-coil region" evidence="1">
    <location>
        <begin position="21"/>
        <end position="48"/>
    </location>
</feature>
<dbReference type="EMBL" id="FOLH01000001">
    <property type="protein sequence ID" value="SFB80893.1"/>
    <property type="molecule type" value="Genomic_DNA"/>
</dbReference>
<dbReference type="STRING" id="1122252.SAMN05660443_0260"/>